<reference evidence="1" key="1">
    <citation type="submission" date="2018-02" db="EMBL/GenBank/DDBJ databases">
        <authorList>
            <person name="Cohen D.B."/>
            <person name="Kent A.D."/>
        </authorList>
    </citation>
    <scope>NUCLEOTIDE SEQUENCE</scope>
</reference>
<dbReference type="EMBL" id="OIVN01006204">
    <property type="protein sequence ID" value="SPD27746.1"/>
    <property type="molecule type" value="Genomic_DNA"/>
</dbReference>
<name>A0A2N9IQG0_FAGSY</name>
<proteinExistence type="predicted"/>
<protein>
    <submittedName>
        <fullName evidence="1">Uncharacterized protein</fullName>
    </submittedName>
</protein>
<organism evidence="1">
    <name type="scientific">Fagus sylvatica</name>
    <name type="common">Beechnut</name>
    <dbReference type="NCBI Taxonomy" id="28930"/>
    <lineage>
        <taxon>Eukaryota</taxon>
        <taxon>Viridiplantae</taxon>
        <taxon>Streptophyta</taxon>
        <taxon>Embryophyta</taxon>
        <taxon>Tracheophyta</taxon>
        <taxon>Spermatophyta</taxon>
        <taxon>Magnoliopsida</taxon>
        <taxon>eudicotyledons</taxon>
        <taxon>Gunneridae</taxon>
        <taxon>Pentapetalae</taxon>
        <taxon>rosids</taxon>
        <taxon>fabids</taxon>
        <taxon>Fagales</taxon>
        <taxon>Fagaceae</taxon>
        <taxon>Fagus</taxon>
    </lineage>
</organism>
<sequence length="63" mass="6388">MSNRVARRTRAKSGWPVGVGSGSVVAVGVGSSGGGVVEASIFLSCSVLCSVSWWLWGHLGVLA</sequence>
<dbReference type="AlphaFoldDB" id="A0A2N9IQG0"/>
<gene>
    <name evidence="1" type="ORF">FSB_LOCUS55628</name>
</gene>
<evidence type="ECO:0000313" key="1">
    <source>
        <dbReference type="EMBL" id="SPD27746.1"/>
    </source>
</evidence>
<accession>A0A2N9IQG0</accession>